<dbReference type="Pfam" id="PF00903">
    <property type="entry name" value="Glyoxalase"/>
    <property type="match status" value="1"/>
</dbReference>
<dbReference type="RefSeq" id="WP_115857238.1">
    <property type="nucleotide sequence ID" value="NZ_QTSU01000001.1"/>
</dbReference>
<dbReference type="Gene3D" id="3.10.180.10">
    <property type="entry name" value="2,3-Dihydroxybiphenyl 1,2-Dioxygenase, domain 1"/>
    <property type="match status" value="1"/>
</dbReference>
<dbReference type="InterPro" id="IPR029068">
    <property type="entry name" value="Glyas_Bleomycin-R_OHBP_Dase"/>
</dbReference>
<dbReference type="PANTHER" id="PTHR33993:SF2">
    <property type="entry name" value="VOC DOMAIN-CONTAINING PROTEIN"/>
    <property type="match status" value="1"/>
</dbReference>
<dbReference type="Proteomes" id="UP000264492">
    <property type="component" value="Unassembled WGS sequence"/>
</dbReference>
<dbReference type="PANTHER" id="PTHR33993">
    <property type="entry name" value="GLYOXALASE-RELATED"/>
    <property type="match status" value="1"/>
</dbReference>
<dbReference type="InterPro" id="IPR004360">
    <property type="entry name" value="Glyas_Fos-R_dOase_dom"/>
</dbReference>
<accession>A0A371K1L0</accession>
<proteinExistence type="predicted"/>
<evidence type="ECO:0000313" key="3">
    <source>
        <dbReference type="Proteomes" id="UP000264492"/>
    </source>
</evidence>
<name>A0A371K1L0_9GAMM</name>
<dbReference type="AlphaFoldDB" id="A0A371K1L0"/>
<comment type="caution">
    <text evidence="2">The sequence shown here is derived from an EMBL/GenBank/DDBJ whole genome shotgun (WGS) entry which is preliminary data.</text>
</comment>
<reference evidence="2 3" key="1">
    <citation type="submission" date="2018-08" db="EMBL/GenBank/DDBJ databases">
        <title>Lysobacter sp. zong2l5, whole genome shotgun sequence.</title>
        <authorList>
            <person name="Zhang X."/>
            <person name="Feng G."/>
            <person name="Zhu H."/>
        </authorList>
    </citation>
    <scope>NUCLEOTIDE SEQUENCE [LARGE SCALE GENOMIC DNA]</scope>
    <source>
        <strain evidence="3">zong2l5</strain>
    </source>
</reference>
<evidence type="ECO:0000259" key="1">
    <source>
        <dbReference type="PROSITE" id="PS51819"/>
    </source>
</evidence>
<dbReference type="SUPFAM" id="SSF54593">
    <property type="entry name" value="Glyoxalase/Bleomycin resistance protein/Dihydroxybiphenyl dioxygenase"/>
    <property type="match status" value="1"/>
</dbReference>
<organism evidence="2 3">
    <name type="scientific">Lysobacter silvisoli</name>
    <dbReference type="NCBI Taxonomy" id="2293254"/>
    <lineage>
        <taxon>Bacteria</taxon>
        <taxon>Pseudomonadati</taxon>
        <taxon>Pseudomonadota</taxon>
        <taxon>Gammaproteobacteria</taxon>
        <taxon>Lysobacterales</taxon>
        <taxon>Lysobacteraceae</taxon>
        <taxon>Lysobacter</taxon>
    </lineage>
</organism>
<dbReference type="InterPro" id="IPR052164">
    <property type="entry name" value="Anthracycline_SecMetBiosynth"/>
</dbReference>
<protein>
    <submittedName>
        <fullName evidence="2">VOC family protein</fullName>
    </submittedName>
</protein>
<gene>
    <name evidence="2" type="ORF">DX914_01070</name>
</gene>
<feature type="domain" description="VOC" evidence="1">
    <location>
        <begin position="4"/>
        <end position="119"/>
    </location>
</feature>
<evidence type="ECO:0000313" key="2">
    <source>
        <dbReference type="EMBL" id="RDZ27795.1"/>
    </source>
</evidence>
<dbReference type="OrthoDB" id="793940at2"/>
<sequence length="123" mass="13352">MLRKVAFTLYPIHDVARARAFYEQTLGLSLSSHGNRGDQWWLEYDLPEGGCLALTNFVPDAPSDTAGGTIALEVADLDALIADLKGKGVQFKSDVIHSPVCRMAVCLDSEGNSILLHQLKPKA</sequence>
<dbReference type="CDD" id="cd06587">
    <property type="entry name" value="VOC"/>
    <property type="match status" value="1"/>
</dbReference>
<keyword evidence="3" id="KW-1185">Reference proteome</keyword>
<dbReference type="EMBL" id="QTSU01000001">
    <property type="protein sequence ID" value="RDZ27795.1"/>
    <property type="molecule type" value="Genomic_DNA"/>
</dbReference>
<dbReference type="InterPro" id="IPR037523">
    <property type="entry name" value="VOC_core"/>
</dbReference>
<dbReference type="PROSITE" id="PS51819">
    <property type="entry name" value="VOC"/>
    <property type="match status" value="1"/>
</dbReference>